<sequence length="541" mass="59615">MDDTGAFARMLASLRSTFNSRLPMGLTAGADSRLQRTLTHFIKEVVRVQGSLQEREVLRETFDSMAGWFRRKPNELLDGGDGGKPLSQQIEYAVAPDLVPGGGGLAVIGGSPFVEEDVHVALERIRAARQGISPSVAPTMSTPLELQPVETKIVPTEHVQQKDIIQRQESVVKYRDVEYNLILNSKDRDWLNNISSQNRYQFSVIPDNNRTQGSSPQLIIMKQFRNITRLEFVKAILPVESLDIGITQPSPTPDKVFYSVLAMPFINIICNEQVGNNYGTNDSVDRSLAICQYDAAWRSDLQPGEAHLNRGYTLFFPKFMKAHRLYQPTPLSSFQKLTFEIQNPENQPLSRIPDASHVAQVLFSNAFGSLTTNSVFADTSGMYLFIRTAQWFPQWSYSKVDKVTFAGLTFTDISGATTGAGVASLTEWLQGPDGHLVLGIAHTNATTGRIEDGANSCGFANWIIIQNRMTTPYSSPSYNGACSLQPFSPSGDDTALGAALAIFPAAHQDGGVLNLSRQVQIVLRVICRELDPATNIRPDNA</sequence>
<evidence type="ECO:0000313" key="1">
    <source>
        <dbReference type="EMBL" id="QHT13646.1"/>
    </source>
</evidence>
<organism evidence="1">
    <name type="scientific">viral metagenome</name>
    <dbReference type="NCBI Taxonomy" id="1070528"/>
    <lineage>
        <taxon>unclassified sequences</taxon>
        <taxon>metagenomes</taxon>
        <taxon>organismal metagenomes</taxon>
    </lineage>
</organism>
<dbReference type="EMBL" id="MN739575">
    <property type="protein sequence ID" value="QHT13646.1"/>
    <property type="molecule type" value="Genomic_DNA"/>
</dbReference>
<accession>A0A6C0D9F0</accession>
<reference evidence="1" key="1">
    <citation type="journal article" date="2020" name="Nature">
        <title>Giant virus diversity and host interactions through global metagenomics.</title>
        <authorList>
            <person name="Schulz F."/>
            <person name="Roux S."/>
            <person name="Paez-Espino D."/>
            <person name="Jungbluth S."/>
            <person name="Walsh D.A."/>
            <person name="Denef V.J."/>
            <person name="McMahon K.D."/>
            <person name="Konstantinidis K.T."/>
            <person name="Eloe-Fadrosh E.A."/>
            <person name="Kyrpides N.C."/>
            <person name="Woyke T."/>
        </authorList>
    </citation>
    <scope>NUCLEOTIDE SEQUENCE</scope>
    <source>
        <strain evidence="1">GVMAG-M-3300023174-132</strain>
    </source>
</reference>
<proteinExistence type="predicted"/>
<protein>
    <submittedName>
        <fullName evidence="1">Uncharacterized protein</fullName>
    </submittedName>
</protein>
<name>A0A6C0D9F0_9ZZZZ</name>
<dbReference type="AlphaFoldDB" id="A0A6C0D9F0"/>